<organism evidence="3 4">
    <name type="scientific">Candidatus Avichristensenella intestinipullorum</name>
    <dbReference type="NCBI Taxonomy" id="2840693"/>
    <lineage>
        <taxon>Bacteria</taxon>
        <taxon>Bacillati</taxon>
        <taxon>Bacillota</taxon>
        <taxon>Clostridia</taxon>
        <taxon>Candidatus Avichristensenella</taxon>
    </lineage>
</organism>
<feature type="transmembrane region" description="Helical" evidence="1">
    <location>
        <begin position="228"/>
        <end position="246"/>
    </location>
</feature>
<dbReference type="AlphaFoldDB" id="A0A9D0YWM0"/>
<evidence type="ECO:0000256" key="1">
    <source>
        <dbReference type="SAM" id="Phobius"/>
    </source>
</evidence>
<keyword evidence="1" id="KW-0812">Transmembrane</keyword>
<dbReference type="CDD" id="cd04187">
    <property type="entry name" value="DPM1_like_bac"/>
    <property type="match status" value="1"/>
</dbReference>
<evidence type="ECO:0000313" key="3">
    <source>
        <dbReference type="EMBL" id="HIQ63581.1"/>
    </source>
</evidence>
<dbReference type="InterPro" id="IPR001173">
    <property type="entry name" value="Glyco_trans_2-like"/>
</dbReference>
<dbReference type="Gene3D" id="3.90.550.10">
    <property type="entry name" value="Spore Coat Polysaccharide Biosynthesis Protein SpsA, Chain A"/>
    <property type="match status" value="1"/>
</dbReference>
<protein>
    <submittedName>
        <fullName evidence="3">Glycosyltransferase family 2 protein</fullName>
    </submittedName>
</protein>
<comment type="caution">
    <text evidence="3">The sequence shown here is derived from an EMBL/GenBank/DDBJ whole genome shotgun (WGS) entry which is preliminary data.</text>
</comment>
<reference evidence="3" key="1">
    <citation type="submission" date="2020-10" db="EMBL/GenBank/DDBJ databases">
        <authorList>
            <person name="Gilroy R."/>
        </authorList>
    </citation>
    <scope>NUCLEOTIDE SEQUENCE</scope>
    <source>
        <strain evidence="3">ChiHile30-977</strain>
    </source>
</reference>
<name>A0A9D0YWM0_9FIRM</name>
<keyword evidence="1" id="KW-0472">Membrane</keyword>
<proteinExistence type="predicted"/>
<accession>A0A9D0YWM0</accession>
<keyword evidence="1" id="KW-1133">Transmembrane helix</keyword>
<dbReference type="EMBL" id="DVFI01000114">
    <property type="protein sequence ID" value="HIQ63581.1"/>
    <property type="molecule type" value="Genomic_DNA"/>
</dbReference>
<feature type="domain" description="Glycosyltransferase 2-like" evidence="2">
    <location>
        <begin position="4"/>
        <end position="169"/>
    </location>
</feature>
<dbReference type="InterPro" id="IPR029044">
    <property type="entry name" value="Nucleotide-diphossugar_trans"/>
</dbReference>
<evidence type="ECO:0000313" key="4">
    <source>
        <dbReference type="Proteomes" id="UP000886819"/>
    </source>
</evidence>
<evidence type="ECO:0000259" key="2">
    <source>
        <dbReference type="Pfam" id="PF00535"/>
    </source>
</evidence>
<dbReference type="PANTHER" id="PTHR48090:SF8">
    <property type="entry name" value="GLYCOSYLTRANSFERASE CSBB-RELATED"/>
    <property type="match status" value="1"/>
</dbReference>
<dbReference type="Proteomes" id="UP000886819">
    <property type="component" value="Unassembled WGS sequence"/>
</dbReference>
<sequence>MLISIVVPCYNEEDALPLFKARFDEATAGMDEARFELLLVDDGSRDGTLSLCHRLAGQDARVRVLSLARNSGKEAALLAGLSHARGDLIAVMDADLQDPPELLCTMYDTLRRTGCDCVASRRVTRVGEPPVRSFFARLFYRLMRRLSEVAVEDGVRDFRLMRREMLDAILRLPEKRRFSKGLFAWVGFDVRYLAYENVERVAGVTKWSFWNLLAYAVEGIVSLTTAPLAVPFGFSLLCAAAALVLACCGQGFPALLCLLACLALVSCGIAGAYLARIFWEAKRRPLYVLRRDTPTRRPTDRP</sequence>
<dbReference type="PANTHER" id="PTHR48090">
    <property type="entry name" value="UNDECAPRENYL-PHOSPHATE 4-DEOXY-4-FORMAMIDO-L-ARABINOSE TRANSFERASE-RELATED"/>
    <property type="match status" value="1"/>
</dbReference>
<gene>
    <name evidence="3" type="ORF">IAA66_08375</name>
</gene>
<dbReference type="Pfam" id="PF00535">
    <property type="entry name" value="Glycos_transf_2"/>
    <property type="match status" value="1"/>
</dbReference>
<feature type="transmembrane region" description="Helical" evidence="1">
    <location>
        <begin position="252"/>
        <end position="275"/>
    </location>
</feature>
<dbReference type="SUPFAM" id="SSF53448">
    <property type="entry name" value="Nucleotide-diphospho-sugar transferases"/>
    <property type="match status" value="1"/>
</dbReference>
<reference evidence="3" key="2">
    <citation type="journal article" date="2021" name="PeerJ">
        <title>Extensive microbial diversity within the chicken gut microbiome revealed by metagenomics and culture.</title>
        <authorList>
            <person name="Gilroy R."/>
            <person name="Ravi A."/>
            <person name="Getino M."/>
            <person name="Pursley I."/>
            <person name="Horton D.L."/>
            <person name="Alikhan N.F."/>
            <person name="Baker D."/>
            <person name="Gharbi K."/>
            <person name="Hall N."/>
            <person name="Watson M."/>
            <person name="Adriaenssens E.M."/>
            <person name="Foster-Nyarko E."/>
            <person name="Jarju S."/>
            <person name="Secka A."/>
            <person name="Antonio M."/>
            <person name="Oren A."/>
            <person name="Chaudhuri R.R."/>
            <person name="La Ragione R."/>
            <person name="Hildebrand F."/>
            <person name="Pallen M.J."/>
        </authorList>
    </citation>
    <scope>NUCLEOTIDE SEQUENCE</scope>
    <source>
        <strain evidence="3">ChiHile30-977</strain>
    </source>
</reference>
<dbReference type="InterPro" id="IPR050256">
    <property type="entry name" value="Glycosyltransferase_2"/>
</dbReference>
<dbReference type="GO" id="GO:0005886">
    <property type="term" value="C:plasma membrane"/>
    <property type="evidence" value="ECO:0007669"/>
    <property type="project" value="TreeGrafter"/>
</dbReference>